<dbReference type="AlphaFoldDB" id="A0A1G9K1Q4"/>
<feature type="transmembrane region" description="Helical" evidence="1">
    <location>
        <begin position="55"/>
        <end position="76"/>
    </location>
</feature>
<dbReference type="OrthoDB" id="791654at2"/>
<evidence type="ECO:0000313" key="2">
    <source>
        <dbReference type="EMBL" id="SDL43396.1"/>
    </source>
</evidence>
<dbReference type="Proteomes" id="UP000199440">
    <property type="component" value="Unassembled WGS sequence"/>
</dbReference>
<feature type="transmembrane region" description="Helical" evidence="1">
    <location>
        <begin position="124"/>
        <end position="143"/>
    </location>
</feature>
<keyword evidence="1" id="KW-1133">Transmembrane helix</keyword>
<organism evidence="2 3">
    <name type="scientific">Kriegella aquimaris</name>
    <dbReference type="NCBI Taxonomy" id="192904"/>
    <lineage>
        <taxon>Bacteria</taxon>
        <taxon>Pseudomonadati</taxon>
        <taxon>Bacteroidota</taxon>
        <taxon>Flavobacteriia</taxon>
        <taxon>Flavobacteriales</taxon>
        <taxon>Flavobacteriaceae</taxon>
        <taxon>Kriegella</taxon>
    </lineage>
</organism>
<keyword evidence="1" id="KW-0812">Transmembrane</keyword>
<name>A0A1G9K1Q4_9FLAO</name>
<feature type="transmembrane region" description="Helical" evidence="1">
    <location>
        <begin position="186"/>
        <end position="203"/>
    </location>
</feature>
<dbReference type="EMBL" id="FNGV01000001">
    <property type="protein sequence ID" value="SDL43396.1"/>
    <property type="molecule type" value="Genomic_DNA"/>
</dbReference>
<dbReference type="Pfam" id="PF06197">
    <property type="entry name" value="DUF998"/>
    <property type="match status" value="1"/>
</dbReference>
<feature type="transmembrane region" description="Helical" evidence="1">
    <location>
        <begin position="155"/>
        <end position="174"/>
    </location>
</feature>
<feature type="transmembrane region" description="Helical" evidence="1">
    <location>
        <begin position="83"/>
        <end position="104"/>
    </location>
</feature>
<evidence type="ECO:0000256" key="1">
    <source>
        <dbReference type="SAM" id="Phobius"/>
    </source>
</evidence>
<keyword evidence="1" id="KW-0472">Membrane</keyword>
<accession>A0A1G9K1Q4</accession>
<dbReference type="STRING" id="192904.SAMN04488514_101793"/>
<protein>
    <submittedName>
        <fullName evidence="2">Hypothetical membrane protein</fullName>
    </submittedName>
</protein>
<sequence length="207" mass="22545">MERNKNRFLGLAGVAGPVLFICTTIIAASLSSDYNHISHFISELGATGTHTEQLMNFAGFVPSGILIALFGIALLLHLTKKPIHIIGSTLLIVFGTGMAIAGLFSCDQGCPPDGSLESIIHDRVSAITFMSAITGILLLGFSFNRTSAFEKFRRYSVITGILSLALLLIMISSFESRNLTGLWQRLLLLSLFLWTSRIGLHIFKNTK</sequence>
<dbReference type="RefSeq" id="WP_089885458.1">
    <property type="nucleotide sequence ID" value="NZ_FNGV01000001.1"/>
</dbReference>
<dbReference type="InterPro" id="IPR009339">
    <property type="entry name" value="DUF998"/>
</dbReference>
<gene>
    <name evidence="2" type="ORF">SAMN04488514_101793</name>
</gene>
<keyword evidence="3" id="KW-1185">Reference proteome</keyword>
<reference evidence="2 3" key="1">
    <citation type="submission" date="2016-10" db="EMBL/GenBank/DDBJ databases">
        <authorList>
            <person name="de Groot N.N."/>
        </authorList>
    </citation>
    <scope>NUCLEOTIDE SEQUENCE [LARGE SCALE GENOMIC DNA]</scope>
    <source>
        <strain evidence="2 3">DSM 19886</strain>
    </source>
</reference>
<proteinExistence type="predicted"/>
<evidence type="ECO:0000313" key="3">
    <source>
        <dbReference type="Proteomes" id="UP000199440"/>
    </source>
</evidence>